<comment type="caution">
    <text evidence="4">The sequence shown here is derived from an EMBL/GenBank/DDBJ whole genome shotgun (WGS) entry which is preliminary data.</text>
</comment>
<protein>
    <recommendedName>
        <fullName evidence="3">Serpin domain-containing protein</fullName>
    </recommendedName>
</protein>
<accession>A0A6D2IMM9</accession>
<organism evidence="4 5">
    <name type="scientific">Microthlaspi erraticum</name>
    <dbReference type="NCBI Taxonomy" id="1685480"/>
    <lineage>
        <taxon>Eukaryota</taxon>
        <taxon>Viridiplantae</taxon>
        <taxon>Streptophyta</taxon>
        <taxon>Embryophyta</taxon>
        <taxon>Tracheophyta</taxon>
        <taxon>Spermatophyta</taxon>
        <taxon>Magnoliopsida</taxon>
        <taxon>eudicotyledons</taxon>
        <taxon>Gunneridae</taxon>
        <taxon>Pentapetalae</taxon>
        <taxon>rosids</taxon>
        <taxon>malvids</taxon>
        <taxon>Brassicales</taxon>
        <taxon>Brassicaceae</taxon>
        <taxon>Coluteocarpeae</taxon>
        <taxon>Microthlaspi</taxon>
    </lineage>
</organism>
<comment type="similarity">
    <text evidence="1 2">Belongs to the serpin family.</text>
</comment>
<dbReference type="InterPro" id="IPR042178">
    <property type="entry name" value="Serpin_sf_1"/>
</dbReference>
<dbReference type="InterPro" id="IPR042185">
    <property type="entry name" value="Serpin_sf_2"/>
</dbReference>
<dbReference type="PANTHER" id="PTHR11461">
    <property type="entry name" value="SERINE PROTEASE INHIBITOR, SERPIN"/>
    <property type="match status" value="1"/>
</dbReference>
<evidence type="ECO:0000256" key="1">
    <source>
        <dbReference type="ARBA" id="ARBA00009500"/>
    </source>
</evidence>
<dbReference type="GO" id="GO:0004867">
    <property type="term" value="F:serine-type endopeptidase inhibitor activity"/>
    <property type="evidence" value="ECO:0007669"/>
    <property type="project" value="InterPro"/>
</dbReference>
<dbReference type="Proteomes" id="UP000467841">
    <property type="component" value="Unassembled WGS sequence"/>
</dbReference>
<dbReference type="AlphaFoldDB" id="A0A6D2IMM9"/>
<dbReference type="EMBL" id="CACVBM020001074">
    <property type="protein sequence ID" value="CAA7028859.1"/>
    <property type="molecule type" value="Genomic_DNA"/>
</dbReference>
<evidence type="ECO:0000313" key="4">
    <source>
        <dbReference type="EMBL" id="CAA7028859.1"/>
    </source>
</evidence>
<evidence type="ECO:0000256" key="2">
    <source>
        <dbReference type="RuleBase" id="RU000411"/>
    </source>
</evidence>
<dbReference type="OrthoDB" id="671595at2759"/>
<dbReference type="InterPro" id="IPR023796">
    <property type="entry name" value="Serpin_dom"/>
</dbReference>
<feature type="domain" description="Serpin" evidence="3">
    <location>
        <begin position="15"/>
        <end position="344"/>
    </location>
</feature>
<dbReference type="PANTHER" id="PTHR11461:SF296">
    <property type="entry name" value="SERPIN-RELATED"/>
    <property type="match status" value="1"/>
</dbReference>
<dbReference type="Pfam" id="PF00079">
    <property type="entry name" value="Serpin"/>
    <property type="match status" value="2"/>
</dbReference>
<dbReference type="GO" id="GO:0005615">
    <property type="term" value="C:extracellular space"/>
    <property type="evidence" value="ECO:0007669"/>
    <property type="project" value="InterPro"/>
</dbReference>
<dbReference type="Gene3D" id="2.30.39.10">
    <property type="entry name" value="Alpha-1-antitrypsin, domain 1"/>
    <property type="match status" value="2"/>
</dbReference>
<dbReference type="CDD" id="cd02043">
    <property type="entry name" value="serpinP_plants"/>
    <property type="match status" value="1"/>
</dbReference>
<dbReference type="InterPro" id="IPR036186">
    <property type="entry name" value="Serpin_sf"/>
</dbReference>
<dbReference type="PROSITE" id="PS00284">
    <property type="entry name" value="SERPIN"/>
    <property type="match status" value="1"/>
</dbReference>
<dbReference type="Gene3D" id="3.30.497.10">
    <property type="entry name" value="Antithrombin, subunit I, domain 2"/>
    <property type="match status" value="2"/>
</dbReference>
<proteinExistence type="inferred from homology"/>
<dbReference type="SUPFAM" id="SSF56574">
    <property type="entry name" value="Serpins"/>
    <property type="match status" value="1"/>
</dbReference>
<reference evidence="4" key="1">
    <citation type="submission" date="2020-01" db="EMBL/GenBank/DDBJ databases">
        <authorList>
            <person name="Mishra B."/>
        </authorList>
    </citation>
    <scope>NUCLEOTIDE SEQUENCE [LARGE SCALE GENOMIC DNA]</scope>
</reference>
<dbReference type="InterPro" id="IPR000215">
    <property type="entry name" value="Serpin_fam"/>
</dbReference>
<evidence type="ECO:0000313" key="5">
    <source>
        <dbReference type="Proteomes" id="UP000467841"/>
    </source>
</evidence>
<evidence type="ECO:0000259" key="3">
    <source>
        <dbReference type="SMART" id="SM00093"/>
    </source>
</evidence>
<gene>
    <name evidence="4" type="ORF">MERR_LOCUS16094</name>
</gene>
<dbReference type="InterPro" id="IPR023795">
    <property type="entry name" value="Serpin_CS"/>
</dbReference>
<keyword evidence="5" id="KW-1185">Reference proteome</keyword>
<name>A0A6D2IMM9_9BRAS</name>
<sequence length="347" mass="38260">MDVQESVRKQNEIVLRLAKHVIATTAGKTSNLVFSPALINVILSFIAARSPGATQDQILSLLQASSTDELNAVSSKIVTTVLADSTPSGGPTINAANGVWIDKSLCIEQSFKDLLETSYKAAFNQVDFRTKADEVTEEVNAWVEKQTNGLITDLLPPKTVSPWTDLIFANTLFFNGRWEKEFDPSLTVDSDFYLLDGTKERVPFMVGNFGTRLVAYEGFKVLDLPYRLGRDYMEDHRRFSMEIFLPDDKDGLPSMLETLASTRGILNASEALKGLGLTVETIFHKSCIEVDEVGSKAAAAAVTLETSCGPGEKKYDFVADHPFLFLVKEYRSGLVLFLGQVIDPSMH</sequence>
<dbReference type="SMART" id="SM00093">
    <property type="entry name" value="SERPIN"/>
    <property type="match status" value="1"/>
</dbReference>